<dbReference type="InterPro" id="IPR003787">
    <property type="entry name" value="Sulphur_relay_DsrE/F-like"/>
</dbReference>
<dbReference type="Pfam" id="PF02635">
    <property type="entry name" value="DsrE"/>
    <property type="match status" value="1"/>
</dbReference>
<keyword evidence="1" id="KW-0732">Signal</keyword>
<dbReference type="SUPFAM" id="SSF75169">
    <property type="entry name" value="DsrEFH-like"/>
    <property type="match status" value="1"/>
</dbReference>
<dbReference type="PANTHER" id="PTHR37691:SF1">
    <property type="entry name" value="BLR3518 PROTEIN"/>
    <property type="match status" value="1"/>
</dbReference>
<evidence type="ECO:0000313" key="2">
    <source>
        <dbReference type="EMBL" id="BBO22152.1"/>
    </source>
</evidence>
<evidence type="ECO:0000313" key="3">
    <source>
        <dbReference type="Proteomes" id="UP000662914"/>
    </source>
</evidence>
<dbReference type="PANTHER" id="PTHR37691">
    <property type="entry name" value="BLR3518 PROTEIN"/>
    <property type="match status" value="1"/>
</dbReference>
<feature type="signal peptide" evidence="1">
    <location>
        <begin position="1"/>
        <end position="38"/>
    </location>
</feature>
<accession>A0A809RR61</accession>
<reference evidence="2" key="1">
    <citation type="journal article" name="DNA Res.">
        <title>The physiological potential of anammox bacteria as revealed by their core genome structure.</title>
        <authorList>
            <person name="Okubo T."/>
            <person name="Toyoda A."/>
            <person name="Fukuhara K."/>
            <person name="Uchiyama I."/>
            <person name="Harigaya Y."/>
            <person name="Kuroiwa M."/>
            <person name="Suzuki T."/>
            <person name="Murakami Y."/>
            <person name="Suwa Y."/>
            <person name="Takami H."/>
        </authorList>
    </citation>
    <scope>NUCLEOTIDE SEQUENCE</scope>
    <source>
        <strain evidence="2">317325-3</strain>
    </source>
</reference>
<dbReference type="AlphaFoldDB" id="A0A809RR61"/>
<dbReference type="EMBL" id="AP021857">
    <property type="protein sequence ID" value="BBO22152.1"/>
    <property type="molecule type" value="Genomic_DNA"/>
</dbReference>
<feature type="chain" id="PRO_5035184944" description="DsrE/DsrF-like family protein" evidence="1">
    <location>
        <begin position="39"/>
        <end position="160"/>
    </location>
</feature>
<dbReference type="KEGG" id="ddz:DSYM_28510"/>
<name>A0A809RR61_9PROT</name>
<organism evidence="2 3">
    <name type="scientific">Candidatus Desulfobacillus denitrificans</name>
    <dbReference type="NCBI Taxonomy" id="2608985"/>
    <lineage>
        <taxon>Bacteria</taxon>
        <taxon>Pseudomonadati</taxon>
        <taxon>Pseudomonadota</taxon>
        <taxon>Betaproteobacteria</taxon>
        <taxon>Candidatus Desulfobacillus</taxon>
    </lineage>
</organism>
<dbReference type="Gene3D" id="3.40.1260.10">
    <property type="entry name" value="DsrEFH-like"/>
    <property type="match status" value="1"/>
</dbReference>
<dbReference type="Proteomes" id="UP000662914">
    <property type="component" value="Chromosome"/>
</dbReference>
<evidence type="ECO:0000256" key="1">
    <source>
        <dbReference type="SAM" id="SignalP"/>
    </source>
</evidence>
<sequence>MRHANPGKLDHPWKHKAKVLLAFVALCLAAAFSGIGFAAEQGKPVKVVYHINEGLDQASNGLRNIRNHLSADPTAKIVVVTHAGGINFLLEGAKDKNGNPYDAAVDDLSMKGVEFRVCNFTLQSRNIDKGKVHPEAKIVPSGVAEVSRLQAQEGYAYLKP</sequence>
<gene>
    <name evidence="2" type="ORF">DSYM_28510</name>
</gene>
<evidence type="ECO:0008006" key="4">
    <source>
        <dbReference type="Google" id="ProtNLM"/>
    </source>
</evidence>
<dbReference type="InterPro" id="IPR027396">
    <property type="entry name" value="DsrEFH-like"/>
</dbReference>
<proteinExistence type="predicted"/>
<protein>
    <recommendedName>
        <fullName evidence="4">DsrE/DsrF-like family protein</fullName>
    </recommendedName>
</protein>